<feature type="compositionally biased region" description="Polar residues" evidence="1">
    <location>
        <begin position="40"/>
        <end position="70"/>
    </location>
</feature>
<evidence type="ECO:0000256" key="2">
    <source>
        <dbReference type="SAM" id="SignalP"/>
    </source>
</evidence>
<feature type="compositionally biased region" description="Basic and acidic residues" evidence="1">
    <location>
        <begin position="148"/>
        <end position="158"/>
    </location>
</feature>
<dbReference type="Proteomes" id="UP000634004">
    <property type="component" value="Unassembled WGS sequence"/>
</dbReference>
<dbReference type="RefSeq" id="WP_189495071.1">
    <property type="nucleotide sequence ID" value="NZ_BMZH01000002.1"/>
</dbReference>
<evidence type="ECO:0000313" key="4">
    <source>
        <dbReference type="Proteomes" id="UP000634004"/>
    </source>
</evidence>
<evidence type="ECO:0000313" key="3">
    <source>
        <dbReference type="EMBL" id="GHA84738.1"/>
    </source>
</evidence>
<organism evidence="3 4">
    <name type="scientific">Algimonas arctica</name>
    <dbReference type="NCBI Taxonomy" id="1479486"/>
    <lineage>
        <taxon>Bacteria</taxon>
        <taxon>Pseudomonadati</taxon>
        <taxon>Pseudomonadota</taxon>
        <taxon>Alphaproteobacteria</taxon>
        <taxon>Maricaulales</taxon>
        <taxon>Robiginitomaculaceae</taxon>
        <taxon>Algimonas</taxon>
    </lineage>
</organism>
<feature type="region of interest" description="Disordered" evidence="1">
    <location>
        <begin position="127"/>
        <end position="158"/>
    </location>
</feature>
<evidence type="ECO:0000256" key="1">
    <source>
        <dbReference type="SAM" id="MobiDB-lite"/>
    </source>
</evidence>
<name>A0A8J3CM10_9PROT</name>
<keyword evidence="2" id="KW-0732">Signal</keyword>
<sequence length="158" mass="17466">MQKFIIPLALMSGLFMSGCVHPTEDTLVVSNSDRDAVKNPKNSASQTQNSSILSEPKTTPSQTMTQNMIPPSQEYWVIRPGTVVYNAAREPVRSLRLQPKVYLHDVVDGWGLIDAAKGEWVKMSDVSPDQPADTLAAPENSTELPRVTVEDMMKPQLK</sequence>
<accession>A0A8J3CM10</accession>
<keyword evidence="4" id="KW-1185">Reference proteome</keyword>
<dbReference type="PROSITE" id="PS51257">
    <property type="entry name" value="PROKAR_LIPOPROTEIN"/>
    <property type="match status" value="1"/>
</dbReference>
<proteinExistence type="predicted"/>
<comment type="caution">
    <text evidence="3">The sequence shown here is derived from an EMBL/GenBank/DDBJ whole genome shotgun (WGS) entry which is preliminary data.</text>
</comment>
<feature type="region of interest" description="Disordered" evidence="1">
    <location>
        <begin position="33"/>
        <end position="70"/>
    </location>
</feature>
<reference evidence="3" key="1">
    <citation type="journal article" date="2014" name="Int. J. Syst. Evol. Microbiol.">
        <title>Complete genome sequence of Corynebacterium casei LMG S-19264T (=DSM 44701T), isolated from a smear-ripened cheese.</title>
        <authorList>
            <consortium name="US DOE Joint Genome Institute (JGI-PGF)"/>
            <person name="Walter F."/>
            <person name="Albersmeier A."/>
            <person name="Kalinowski J."/>
            <person name="Ruckert C."/>
        </authorList>
    </citation>
    <scope>NUCLEOTIDE SEQUENCE</scope>
    <source>
        <strain evidence="3">KCTC 32513</strain>
    </source>
</reference>
<dbReference type="AlphaFoldDB" id="A0A8J3CM10"/>
<protein>
    <recommendedName>
        <fullName evidence="5">Lipoprotein</fullName>
    </recommendedName>
</protein>
<dbReference type="EMBL" id="BMZH01000002">
    <property type="protein sequence ID" value="GHA84738.1"/>
    <property type="molecule type" value="Genomic_DNA"/>
</dbReference>
<evidence type="ECO:0008006" key="5">
    <source>
        <dbReference type="Google" id="ProtNLM"/>
    </source>
</evidence>
<reference evidence="3" key="2">
    <citation type="submission" date="2020-09" db="EMBL/GenBank/DDBJ databases">
        <authorList>
            <person name="Sun Q."/>
            <person name="Kim S."/>
        </authorList>
    </citation>
    <scope>NUCLEOTIDE SEQUENCE</scope>
    <source>
        <strain evidence="3">KCTC 32513</strain>
    </source>
</reference>
<feature type="signal peptide" evidence="2">
    <location>
        <begin position="1"/>
        <end position="22"/>
    </location>
</feature>
<feature type="chain" id="PRO_5035152040" description="Lipoprotein" evidence="2">
    <location>
        <begin position="23"/>
        <end position="158"/>
    </location>
</feature>
<gene>
    <name evidence="3" type="ORF">GCM10009069_04820</name>
</gene>